<evidence type="ECO:0000256" key="1">
    <source>
        <dbReference type="SAM" id="MobiDB-lite"/>
    </source>
</evidence>
<feature type="compositionally biased region" description="Basic and acidic residues" evidence="1">
    <location>
        <begin position="27"/>
        <end position="44"/>
    </location>
</feature>
<gene>
    <name evidence="2" type="ORF">CYMTET_31963</name>
</gene>
<evidence type="ECO:0000313" key="3">
    <source>
        <dbReference type="Proteomes" id="UP001190700"/>
    </source>
</evidence>
<dbReference type="AlphaFoldDB" id="A0AAE0FGD7"/>
<feature type="compositionally biased region" description="Basic and acidic residues" evidence="1">
    <location>
        <begin position="112"/>
        <end position="133"/>
    </location>
</feature>
<dbReference type="Proteomes" id="UP001190700">
    <property type="component" value="Unassembled WGS sequence"/>
</dbReference>
<comment type="caution">
    <text evidence="2">The sequence shown here is derived from an EMBL/GenBank/DDBJ whole genome shotgun (WGS) entry which is preliminary data.</text>
</comment>
<sequence>MCTCDLQCTGISPTGKHKMAPKRKRKGKEDAHGLHGSTRMREVTSSEMVDVSLTSEQQGGSLVDASKQVVDKVIQRRSGRSRNAAAAPPALRRAVRRRAEVGVCGATALTAHEFEHGDLAERADAAEETAAEKQEEDENWEDIEMEEEEEEGEEGEEEGEEDGAVDFDDEHAVEPSGKQEIEFEVDNQQEEKKPVKPQRRRANVQDKVALRACQ</sequence>
<feature type="compositionally biased region" description="Basic residues" evidence="1">
    <location>
        <begin position="15"/>
        <end position="26"/>
    </location>
</feature>
<reference evidence="2 3" key="1">
    <citation type="journal article" date="2015" name="Genome Biol. Evol.">
        <title>Comparative Genomics of a Bacterivorous Green Alga Reveals Evolutionary Causalities and Consequences of Phago-Mixotrophic Mode of Nutrition.</title>
        <authorList>
            <person name="Burns J.A."/>
            <person name="Paasch A."/>
            <person name="Narechania A."/>
            <person name="Kim E."/>
        </authorList>
    </citation>
    <scope>NUCLEOTIDE SEQUENCE [LARGE SCALE GENOMIC DNA]</scope>
    <source>
        <strain evidence="2 3">PLY_AMNH</strain>
    </source>
</reference>
<feature type="compositionally biased region" description="Basic and acidic residues" evidence="1">
    <location>
        <begin position="170"/>
        <end position="181"/>
    </location>
</feature>
<feature type="region of interest" description="Disordered" evidence="1">
    <location>
        <begin position="110"/>
        <end position="214"/>
    </location>
</feature>
<feature type="compositionally biased region" description="Low complexity" evidence="1">
    <location>
        <begin position="81"/>
        <end position="92"/>
    </location>
</feature>
<organism evidence="2 3">
    <name type="scientific">Cymbomonas tetramitiformis</name>
    <dbReference type="NCBI Taxonomy" id="36881"/>
    <lineage>
        <taxon>Eukaryota</taxon>
        <taxon>Viridiplantae</taxon>
        <taxon>Chlorophyta</taxon>
        <taxon>Pyramimonadophyceae</taxon>
        <taxon>Pyramimonadales</taxon>
        <taxon>Pyramimonadaceae</taxon>
        <taxon>Cymbomonas</taxon>
    </lineage>
</organism>
<keyword evidence="3" id="KW-1185">Reference proteome</keyword>
<accession>A0AAE0FGD7</accession>
<name>A0AAE0FGD7_9CHLO</name>
<feature type="region of interest" description="Disordered" evidence="1">
    <location>
        <begin position="11"/>
        <end position="47"/>
    </location>
</feature>
<proteinExistence type="predicted"/>
<feature type="compositionally biased region" description="Acidic residues" evidence="1">
    <location>
        <begin position="134"/>
        <end position="169"/>
    </location>
</feature>
<feature type="region of interest" description="Disordered" evidence="1">
    <location>
        <begin position="73"/>
        <end position="95"/>
    </location>
</feature>
<protein>
    <submittedName>
        <fullName evidence="2">Uncharacterized protein</fullName>
    </submittedName>
</protein>
<dbReference type="EMBL" id="LGRX02019067">
    <property type="protein sequence ID" value="KAK3259020.1"/>
    <property type="molecule type" value="Genomic_DNA"/>
</dbReference>
<evidence type="ECO:0000313" key="2">
    <source>
        <dbReference type="EMBL" id="KAK3259020.1"/>
    </source>
</evidence>